<dbReference type="Proteomes" id="UP001412067">
    <property type="component" value="Unassembled WGS sequence"/>
</dbReference>
<feature type="compositionally biased region" description="Polar residues" evidence="1">
    <location>
        <begin position="1"/>
        <end position="13"/>
    </location>
</feature>
<sequence>MTKSTQSANSGTFLANRPHRTDRLVSADRANRLPLREPKNLSTLCGLCGLTIQTATAAVTARLQIGFLQLNMVRV</sequence>
<evidence type="ECO:0000313" key="3">
    <source>
        <dbReference type="Proteomes" id="UP001412067"/>
    </source>
</evidence>
<keyword evidence="3" id="KW-1185">Reference proteome</keyword>
<evidence type="ECO:0000313" key="2">
    <source>
        <dbReference type="EMBL" id="KAK8967155.1"/>
    </source>
</evidence>
<proteinExistence type="predicted"/>
<organism evidence="2 3">
    <name type="scientific">Platanthera guangdongensis</name>
    <dbReference type="NCBI Taxonomy" id="2320717"/>
    <lineage>
        <taxon>Eukaryota</taxon>
        <taxon>Viridiplantae</taxon>
        <taxon>Streptophyta</taxon>
        <taxon>Embryophyta</taxon>
        <taxon>Tracheophyta</taxon>
        <taxon>Spermatophyta</taxon>
        <taxon>Magnoliopsida</taxon>
        <taxon>Liliopsida</taxon>
        <taxon>Asparagales</taxon>
        <taxon>Orchidaceae</taxon>
        <taxon>Orchidoideae</taxon>
        <taxon>Orchideae</taxon>
        <taxon>Orchidinae</taxon>
        <taxon>Platanthera</taxon>
    </lineage>
</organism>
<gene>
    <name evidence="2" type="ORF">KSP40_PGU011865</name>
</gene>
<comment type="caution">
    <text evidence="2">The sequence shown here is derived from an EMBL/GenBank/DDBJ whole genome shotgun (WGS) entry which is preliminary data.</text>
</comment>
<evidence type="ECO:0000256" key="1">
    <source>
        <dbReference type="SAM" id="MobiDB-lite"/>
    </source>
</evidence>
<protein>
    <submittedName>
        <fullName evidence="2">Uncharacterized protein</fullName>
    </submittedName>
</protein>
<dbReference type="EMBL" id="JBBWWR010000005">
    <property type="protein sequence ID" value="KAK8967155.1"/>
    <property type="molecule type" value="Genomic_DNA"/>
</dbReference>
<name>A0ABR2MSL0_9ASPA</name>
<reference evidence="2 3" key="1">
    <citation type="journal article" date="2022" name="Nat. Plants">
        <title>Genomes of leafy and leafless Platanthera orchids illuminate the evolution of mycoheterotrophy.</title>
        <authorList>
            <person name="Li M.H."/>
            <person name="Liu K.W."/>
            <person name="Li Z."/>
            <person name="Lu H.C."/>
            <person name="Ye Q.L."/>
            <person name="Zhang D."/>
            <person name="Wang J.Y."/>
            <person name="Li Y.F."/>
            <person name="Zhong Z.M."/>
            <person name="Liu X."/>
            <person name="Yu X."/>
            <person name="Liu D.K."/>
            <person name="Tu X.D."/>
            <person name="Liu B."/>
            <person name="Hao Y."/>
            <person name="Liao X.Y."/>
            <person name="Jiang Y.T."/>
            <person name="Sun W.H."/>
            <person name="Chen J."/>
            <person name="Chen Y.Q."/>
            <person name="Ai Y."/>
            <person name="Zhai J.W."/>
            <person name="Wu S.S."/>
            <person name="Zhou Z."/>
            <person name="Hsiao Y.Y."/>
            <person name="Wu W.L."/>
            <person name="Chen Y.Y."/>
            <person name="Lin Y.F."/>
            <person name="Hsu J.L."/>
            <person name="Li C.Y."/>
            <person name="Wang Z.W."/>
            <person name="Zhao X."/>
            <person name="Zhong W.Y."/>
            <person name="Ma X.K."/>
            <person name="Ma L."/>
            <person name="Huang J."/>
            <person name="Chen G.Z."/>
            <person name="Huang M.Z."/>
            <person name="Huang L."/>
            <person name="Peng D.H."/>
            <person name="Luo Y.B."/>
            <person name="Zou S.Q."/>
            <person name="Chen S.P."/>
            <person name="Lan S."/>
            <person name="Tsai W.C."/>
            <person name="Van de Peer Y."/>
            <person name="Liu Z.J."/>
        </authorList>
    </citation>
    <scope>NUCLEOTIDE SEQUENCE [LARGE SCALE GENOMIC DNA]</scope>
    <source>
        <strain evidence="2">Lor288</strain>
    </source>
</reference>
<feature type="region of interest" description="Disordered" evidence="1">
    <location>
        <begin position="1"/>
        <end position="21"/>
    </location>
</feature>
<accession>A0ABR2MSL0</accession>